<dbReference type="EMBL" id="QZAV01000002">
    <property type="protein sequence ID" value="THX44653.1"/>
    <property type="molecule type" value="Genomic_DNA"/>
</dbReference>
<dbReference type="Gene3D" id="3.30.710.10">
    <property type="entry name" value="Potassium Channel Kv1.1, Chain A"/>
    <property type="match status" value="1"/>
</dbReference>
<protein>
    <recommendedName>
        <fullName evidence="1">BTB domain-containing protein</fullName>
    </recommendedName>
</protein>
<evidence type="ECO:0000313" key="3">
    <source>
        <dbReference type="Proteomes" id="UP000308953"/>
    </source>
</evidence>
<dbReference type="Proteomes" id="UP000308953">
    <property type="component" value="Unassembled WGS sequence"/>
</dbReference>
<dbReference type="PANTHER" id="PTHR47843">
    <property type="entry name" value="BTB DOMAIN-CONTAINING PROTEIN-RELATED"/>
    <property type="match status" value="1"/>
</dbReference>
<feature type="domain" description="BTB" evidence="1">
    <location>
        <begin position="24"/>
        <end position="104"/>
    </location>
</feature>
<dbReference type="PROSITE" id="PS50097">
    <property type="entry name" value="BTB"/>
    <property type="match status" value="1"/>
</dbReference>
<evidence type="ECO:0000259" key="1">
    <source>
        <dbReference type="PROSITE" id="PS50097"/>
    </source>
</evidence>
<reference evidence="2 3" key="1">
    <citation type="submission" date="2018-10" db="EMBL/GenBank/DDBJ databases">
        <title>Fifty Aureobasidium pullulans genomes reveal a recombining polyextremotolerant generalist.</title>
        <authorList>
            <person name="Gostincar C."/>
            <person name="Turk M."/>
            <person name="Zajc J."/>
            <person name="Gunde-Cimerman N."/>
        </authorList>
    </citation>
    <scope>NUCLEOTIDE SEQUENCE [LARGE SCALE GENOMIC DNA]</scope>
    <source>
        <strain evidence="2 3">EXF-9785</strain>
    </source>
</reference>
<sequence length="236" mass="26109">MSAQEPMKMLLKALANLQESGDYSDLIVTCGTDIYKVHKAIVCAQSEFFRLACRTRSDAKGDFKEGKTGIVEIPRSHKLDDADADWDMDAEDPKSVKLMIHYLYHMDYLEVETAKIKAEPASTVVLKDHDLSDGILVNHARMYAMGDKYGIPGLKALAKMKFEEATKYTYAGLVKAIRIVYTSTVDSDVGLRQIIVTKLHSTGVTSSLGKPGIDQNIKGLSELAYALLRKQVGFPT</sequence>
<name>A0A4S9FC93_AURPU</name>
<organism evidence="2 3">
    <name type="scientific">Aureobasidium pullulans</name>
    <name type="common">Black yeast</name>
    <name type="synonym">Pullularia pullulans</name>
    <dbReference type="NCBI Taxonomy" id="5580"/>
    <lineage>
        <taxon>Eukaryota</taxon>
        <taxon>Fungi</taxon>
        <taxon>Dikarya</taxon>
        <taxon>Ascomycota</taxon>
        <taxon>Pezizomycotina</taxon>
        <taxon>Dothideomycetes</taxon>
        <taxon>Dothideomycetidae</taxon>
        <taxon>Dothideales</taxon>
        <taxon>Saccotheciaceae</taxon>
        <taxon>Aureobasidium</taxon>
    </lineage>
</organism>
<dbReference type="InterPro" id="IPR011333">
    <property type="entry name" value="SKP1/BTB/POZ_sf"/>
</dbReference>
<accession>A0A4S9FC93</accession>
<dbReference type="CDD" id="cd18186">
    <property type="entry name" value="BTB_POZ_ZBTB_KLHL-like"/>
    <property type="match status" value="1"/>
</dbReference>
<dbReference type="InterPro" id="IPR000210">
    <property type="entry name" value="BTB/POZ_dom"/>
</dbReference>
<gene>
    <name evidence="2" type="ORF">D6D10_00261</name>
</gene>
<dbReference type="AlphaFoldDB" id="A0A4S9FC93"/>
<dbReference type="Pfam" id="PF00651">
    <property type="entry name" value="BTB"/>
    <property type="match status" value="1"/>
</dbReference>
<dbReference type="PANTHER" id="PTHR47843:SF5">
    <property type="entry name" value="BTB_POZ DOMAIN PROTEIN"/>
    <property type="match status" value="1"/>
</dbReference>
<proteinExistence type="predicted"/>
<evidence type="ECO:0000313" key="2">
    <source>
        <dbReference type="EMBL" id="THX44653.1"/>
    </source>
</evidence>
<dbReference type="SUPFAM" id="SSF54695">
    <property type="entry name" value="POZ domain"/>
    <property type="match status" value="1"/>
</dbReference>
<comment type="caution">
    <text evidence="2">The sequence shown here is derived from an EMBL/GenBank/DDBJ whole genome shotgun (WGS) entry which is preliminary data.</text>
</comment>